<organism evidence="1 2">
    <name type="scientific">Caerostris extrusa</name>
    <name type="common">Bark spider</name>
    <name type="synonym">Caerostris bankana</name>
    <dbReference type="NCBI Taxonomy" id="172846"/>
    <lineage>
        <taxon>Eukaryota</taxon>
        <taxon>Metazoa</taxon>
        <taxon>Ecdysozoa</taxon>
        <taxon>Arthropoda</taxon>
        <taxon>Chelicerata</taxon>
        <taxon>Arachnida</taxon>
        <taxon>Araneae</taxon>
        <taxon>Araneomorphae</taxon>
        <taxon>Entelegynae</taxon>
        <taxon>Araneoidea</taxon>
        <taxon>Araneidae</taxon>
        <taxon>Caerostris</taxon>
    </lineage>
</organism>
<sequence length="66" mass="7695">MNPELRGSSRRRICQTEDLLCEKQEVWNCTRCYRSFLLEKCSAGQRSGDLLANEEYQQHGNCPKDV</sequence>
<proteinExistence type="predicted"/>
<dbReference type="EMBL" id="BPLR01020182">
    <property type="protein sequence ID" value="GIX75611.1"/>
    <property type="molecule type" value="Genomic_DNA"/>
</dbReference>
<name>A0AAV4MW66_CAEEX</name>
<evidence type="ECO:0000313" key="1">
    <source>
        <dbReference type="EMBL" id="GIX75611.1"/>
    </source>
</evidence>
<keyword evidence="2" id="KW-1185">Reference proteome</keyword>
<dbReference type="AlphaFoldDB" id="A0AAV4MW66"/>
<dbReference type="Proteomes" id="UP001054945">
    <property type="component" value="Unassembled WGS sequence"/>
</dbReference>
<protein>
    <submittedName>
        <fullName evidence="1">Uncharacterized protein</fullName>
    </submittedName>
</protein>
<reference evidence="1 2" key="1">
    <citation type="submission" date="2021-06" db="EMBL/GenBank/DDBJ databases">
        <title>Caerostris extrusa draft genome.</title>
        <authorList>
            <person name="Kono N."/>
            <person name="Arakawa K."/>
        </authorList>
    </citation>
    <scope>NUCLEOTIDE SEQUENCE [LARGE SCALE GENOMIC DNA]</scope>
</reference>
<gene>
    <name evidence="1" type="ORF">CEXT_509371</name>
</gene>
<accession>A0AAV4MW66</accession>
<evidence type="ECO:0000313" key="2">
    <source>
        <dbReference type="Proteomes" id="UP001054945"/>
    </source>
</evidence>
<comment type="caution">
    <text evidence="1">The sequence shown here is derived from an EMBL/GenBank/DDBJ whole genome shotgun (WGS) entry which is preliminary data.</text>
</comment>